<protein>
    <recommendedName>
        <fullName evidence="4">Nucleotidyltransferase</fullName>
    </recommendedName>
</protein>
<feature type="compositionally biased region" description="Basic and acidic residues" evidence="1">
    <location>
        <begin position="1"/>
        <end position="13"/>
    </location>
</feature>
<evidence type="ECO:0000313" key="3">
    <source>
        <dbReference type="Proteomes" id="UP001416858"/>
    </source>
</evidence>
<accession>A0ABP9VRD4</accession>
<evidence type="ECO:0000313" key="2">
    <source>
        <dbReference type="EMBL" id="GAA5507707.1"/>
    </source>
</evidence>
<name>A0ABP9VRD4_9BACT</name>
<dbReference type="PANTHER" id="PTHR34817">
    <property type="entry name" value="NUCLEOTIDYLTRANSFERASE"/>
    <property type="match status" value="1"/>
</dbReference>
<comment type="caution">
    <text evidence="2">The sequence shown here is derived from an EMBL/GenBank/DDBJ whole genome shotgun (WGS) entry which is preliminary data.</text>
</comment>
<dbReference type="PANTHER" id="PTHR34817:SF1">
    <property type="entry name" value="NUCLEOTIDYLTRANSFERASE"/>
    <property type="match status" value="1"/>
</dbReference>
<dbReference type="EMBL" id="BAABRO010000006">
    <property type="protein sequence ID" value="GAA5507707.1"/>
    <property type="molecule type" value="Genomic_DNA"/>
</dbReference>
<feature type="region of interest" description="Disordered" evidence="1">
    <location>
        <begin position="1"/>
        <end position="26"/>
    </location>
</feature>
<evidence type="ECO:0008006" key="4">
    <source>
        <dbReference type="Google" id="ProtNLM"/>
    </source>
</evidence>
<organism evidence="2 3">
    <name type="scientific">Novipirellula caenicola</name>
    <dbReference type="NCBI Taxonomy" id="1536901"/>
    <lineage>
        <taxon>Bacteria</taxon>
        <taxon>Pseudomonadati</taxon>
        <taxon>Planctomycetota</taxon>
        <taxon>Planctomycetia</taxon>
        <taxon>Pirellulales</taxon>
        <taxon>Pirellulaceae</taxon>
        <taxon>Novipirellula</taxon>
    </lineage>
</organism>
<dbReference type="InterPro" id="IPR018775">
    <property type="entry name" value="RlaP"/>
</dbReference>
<proteinExistence type="predicted"/>
<sequence>MTDERENRIRENSPGEGTPMTGRMPIPQDQMMKHVRLHPFPLVFATISGAHLYGFPSADSDFDLRGVHLLPLKTVLGLDIGRETVEKEGIYDGLEIDLVTHDAAKFFKLMLRRNGYVLEQLFSPLVVSTTPEHEELKSIAADCITRHHAHHYLGFAGTQWRLFHKDSPQRVKPLLYVFRVLLTGIHLMRTGTVEANLATLNEDARLSYIDDLLRQKREGPEKATLDAADLAFYTSEYERLVATLEAEYERSQLPEMPTARDALSDLLVRLRMKSHDAATE</sequence>
<gene>
    <name evidence="2" type="ORF">Rcae01_03164</name>
</gene>
<dbReference type="Pfam" id="PF10127">
    <property type="entry name" value="RlaP"/>
    <property type="match status" value="1"/>
</dbReference>
<dbReference type="Proteomes" id="UP001416858">
    <property type="component" value="Unassembled WGS sequence"/>
</dbReference>
<keyword evidence="3" id="KW-1185">Reference proteome</keyword>
<evidence type="ECO:0000256" key="1">
    <source>
        <dbReference type="SAM" id="MobiDB-lite"/>
    </source>
</evidence>
<reference evidence="2 3" key="1">
    <citation type="submission" date="2024-02" db="EMBL/GenBank/DDBJ databases">
        <title>Rhodopirellula caenicola NBRC 110016.</title>
        <authorList>
            <person name="Ichikawa N."/>
            <person name="Katano-Makiyama Y."/>
            <person name="Hidaka K."/>
        </authorList>
    </citation>
    <scope>NUCLEOTIDE SEQUENCE [LARGE SCALE GENOMIC DNA]</scope>
    <source>
        <strain evidence="2 3">NBRC 110016</strain>
    </source>
</reference>